<evidence type="ECO:0000256" key="3">
    <source>
        <dbReference type="ARBA" id="ARBA00023125"/>
    </source>
</evidence>
<dbReference type="InterPro" id="IPR036390">
    <property type="entry name" value="WH_DNA-bd_sf"/>
</dbReference>
<keyword evidence="7" id="KW-1185">Reference proteome</keyword>
<dbReference type="EMBL" id="QRDZ01000001">
    <property type="protein sequence ID" value="RED89285.1"/>
    <property type="molecule type" value="Genomic_DNA"/>
</dbReference>
<evidence type="ECO:0000259" key="5">
    <source>
        <dbReference type="PROSITE" id="PS50949"/>
    </source>
</evidence>
<name>A0A3D9KUE4_9BACL</name>
<dbReference type="PRINTS" id="PR00035">
    <property type="entry name" value="HTHGNTR"/>
</dbReference>
<dbReference type="OrthoDB" id="9799482at2"/>
<dbReference type="PANTHER" id="PTHR30146">
    <property type="entry name" value="LACI-RELATED TRANSCRIPTIONAL REPRESSOR"/>
    <property type="match status" value="1"/>
</dbReference>
<dbReference type="Proteomes" id="UP000256977">
    <property type="component" value="Unassembled WGS sequence"/>
</dbReference>
<protein>
    <submittedName>
        <fullName evidence="6">DNA-binding LacI/PurR family transcriptional regulator</fullName>
    </submittedName>
</protein>
<dbReference type="InterPro" id="IPR001761">
    <property type="entry name" value="Peripla_BP/Lac1_sug-bd_dom"/>
</dbReference>
<keyword evidence="4" id="KW-0804">Transcription</keyword>
<dbReference type="InterPro" id="IPR028082">
    <property type="entry name" value="Peripla_BP_I"/>
</dbReference>
<feature type="domain" description="HTH gntR-type" evidence="5">
    <location>
        <begin position="3"/>
        <end position="71"/>
    </location>
</feature>
<keyword evidence="3 6" id="KW-0238">DNA-binding</keyword>
<dbReference type="PROSITE" id="PS50949">
    <property type="entry name" value="HTH_GNTR"/>
    <property type="match status" value="1"/>
</dbReference>
<dbReference type="GO" id="GO:0000976">
    <property type="term" value="F:transcription cis-regulatory region binding"/>
    <property type="evidence" value="ECO:0007669"/>
    <property type="project" value="TreeGrafter"/>
</dbReference>
<keyword evidence="1" id="KW-0678">Repressor</keyword>
<dbReference type="SUPFAM" id="SSF53822">
    <property type="entry name" value="Periplasmic binding protein-like I"/>
    <property type="match status" value="1"/>
</dbReference>
<dbReference type="FunFam" id="1.10.10.10:FF:000079">
    <property type="entry name" value="GntR family transcriptional regulator"/>
    <property type="match status" value="1"/>
</dbReference>
<dbReference type="PANTHER" id="PTHR30146:SF95">
    <property type="entry name" value="RIBOSE OPERON REPRESSOR"/>
    <property type="match status" value="1"/>
</dbReference>
<sequence length="372" mass="42326">MDGPLYEQIYHYLLEKIKSGELPRGGRVPSEKELADQFNVSRITSKKALEMLSADGLIERVQGKGSFVAETLPEPEQIQGARKSYPQSWKLVGLILPDFADSYGLRMIHGVEERLSELGCRMLVKITYDKREEEEEAIRSFLQLGVDGFIIFPVHGEHYNSELLRLVLDKHPLVFVDRYLKGLAACSVYTDNRLAAFELTKHLLDRGHEEIGFISLPVENTSTIEDRIQGYTDALIQHGLRMNPQHLMTNLFSSVPRSFEERNVQVDFANVQKFVEMNPDLTAFVAVEYNLALILREVLLSMNRRIPEDCSIVCFDSPHSAFNKYLFTHVSQDEFAMGRGAADLLQMQWDMKEISFNNTVPFSIVQGDSTTA</sequence>
<evidence type="ECO:0000256" key="2">
    <source>
        <dbReference type="ARBA" id="ARBA00023015"/>
    </source>
</evidence>
<gene>
    <name evidence="6" type="ORF">DFP98_101260</name>
</gene>
<dbReference type="AlphaFoldDB" id="A0A3D9KUE4"/>
<accession>A0A3D9KUE4</accession>
<dbReference type="SMART" id="SM00345">
    <property type="entry name" value="HTH_GNTR"/>
    <property type="match status" value="1"/>
</dbReference>
<evidence type="ECO:0000256" key="1">
    <source>
        <dbReference type="ARBA" id="ARBA00022491"/>
    </source>
</evidence>
<evidence type="ECO:0000313" key="7">
    <source>
        <dbReference type="Proteomes" id="UP000256977"/>
    </source>
</evidence>
<dbReference type="Gene3D" id="3.40.50.2300">
    <property type="match status" value="2"/>
</dbReference>
<dbReference type="GO" id="GO:0003700">
    <property type="term" value="F:DNA-binding transcription factor activity"/>
    <property type="evidence" value="ECO:0007669"/>
    <property type="project" value="InterPro"/>
</dbReference>
<dbReference type="InterPro" id="IPR000524">
    <property type="entry name" value="Tscrpt_reg_HTH_GntR"/>
</dbReference>
<dbReference type="SUPFAM" id="SSF46785">
    <property type="entry name" value="Winged helix' DNA-binding domain"/>
    <property type="match status" value="1"/>
</dbReference>
<dbReference type="Pfam" id="PF00392">
    <property type="entry name" value="GntR"/>
    <property type="match status" value="1"/>
</dbReference>
<reference evidence="6 7" key="1">
    <citation type="submission" date="2018-07" db="EMBL/GenBank/DDBJ databases">
        <title>Genomic Encyclopedia of Type Strains, Phase III (KMG-III): the genomes of soil and plant-associated and newly described type strains.</title>
        <authorList>
            <person name="Whitman W."/>
        </authorList>
    </citation>
    <scope>NUCLEOTIDE SEQUENCE [LARGE SCALE GENOMIC DNA]</scope>
    <source>
        <strain evidence="6 7">CECT 7287</strain>
    </source>
</reference>
<dbReference type="RefSeq" id="WP_116058741.1">
    <property type="nucleotide sequence ID" value="NZ_QRDZ01000001.1"/>
</dbReference>
<proteinExistence type="predicted"/>
<evidence type="ECO:0000313" key="6">
    <source>
        <dbReference type="EMBL" id="RED89285.1"/>
    </source>
</evidence>
<evidence type="ECO:0000256" key="4">
    <source>
        <dbReference type="ARBA" id="ARBA00023163"/>
    </source>
</evidence>
<dbReference type="Gene3D" id="1.10.10.10">
    <property type="entry name" value="Winged helix-like DNA-binding domain superfamily/Winged helix DNA-binding domain"/>
    <property type="match status" value="1"/>
</dbReference>
<dbReference type="CDD" id="cd07377">
    <property type="entry name" value="WHTH_GntR"/>
    <property type="match status" value="1"/>
</dbReference>
<dbReference type="CDD" id="cd06267">
    <property type="entry name" value="PBP1_LacI_sugar_binding-like"/>
    <property type="match status" value="1"/>
</dbReference>
<comment type="caution">
    <text evidence="6">The sequence shown here is derived from an EMBL/GenBank/DDBJ whole genome shotgun (WGS) entry which is preliminary data.</text>
</comment>
<dbReference type="InterPro" id="IPR036388">
    <property type="entry name" value="WH-like_DNA-bd_sf"/>
</dbReference>
<dbReference type="Pfam" id="PF00532">
    <property type="entry name" value="Peripla_BP_1"/>
    <property type="match status" value="1"/>
</dbReference>
<keyword evidence="2" id="KW-0805">Transcription regulation</keyword>
<organism evidence="6 7">
    <name type="scientific">Cohnella phaseoli</name>
    <dbReference type="NCBI Taxonomy" id="456490"/>
    <lineage>
        <taxon>Bacteria</taxon>
        <taxon>Bacillati</taxon>
        <taxon>Bacillota</taxon>
        <taxon>Bacilli</taxon>
        <taxon>Bacillales</taxon>
        <taxon>Paenibacillaceae</taxon>
        <taxon>Cohnella</taxon>
    </lineage>
</organism>